<organism evidence="2 3">
    <name type="scientific">Lithohypha guttulata</name>
    <dbReference type="NCBI Taxonomy" id="1690604"/>
    <lineage>
        <taxon>Eukaryota</taxon>
        <taxon>Fungi</taxon>
        <taxon>Dikarya</taxon>
        <taxon>Ascomycota</taxon>
        <taxon>Pezizomycotina</taxon>
        <taxon>Eurotiomycetes</taxon>
        <taxon>Chaetothyriomycetidae</taxon>
        <taxon>Chaetothyriales</taxon>
        <taxon>Trichomeriaceae</taxon>
        <taxon>Lithohypha</taxon>
    </lineage>
</organism>
<reference evidence="2 3" key="1">
    <citation type="submission" date="2023-08" db="EMBL/GenBank/DDBJ databases">
        <title>Black Yeasts Isolated from many extreme environments.</title>
        <authorList>
            <person name="Coleine C."/>
            <person name="Stajich J.E."/>
            <person name="Selbmann L."/>
        </authorList>
    </citation>
    <scope>NUCLEOTIDE SEQUENCE [LARGE SCALE GENOMIC DNA]</scope>
    <source>
        <strain evidence="2 3">CCFEE 5885</strain>
    </source>
</reference>
<evidence type="ECO:0000313" key="2">
    <source>
        <dbReference type="EMBL" id="KAK5081873.1"/>
    </source>
</evidence>
<evidence type="ECO:0000256" key="1">
    <source>
        <dbReference type="SAM" id="MobiDB-lite"/>
    </source>
</evidence>
<dbReference type="PANTHER" id="PTHR11183">
    <property type="entry name" value="GLYCOGENIN SUBFAMILY MEMBER"/>
    <property type="match status" value="1"/>
</dbReference>
<dbReference type="EMBL" id="JAVRRG010000132">
    <property type="protein sequence ID" value="KAK5081873.1"/>
    <property type="molecule type" value="Genomic_DNA"/>
</dbReference>
<gene>
    <name evidence="2" type="ORF">LTR24_008075</name>
</gene>
<dbReference type="SUPFAM" id="SSF53448">
    <property type="entry name" value="Nucleotide-diphospho-sugar transferases"/>
    <property type="match status" value="1"/>
</dbReference>
<keyword evidence="3" id="KW-1185">Reference proteome</keyword>
<name>A0ABR0K128_9EURO</name>
<feature type="region of interest" description="Disordered" evidence="1">
    <location>
        <begin position="377"/>
        <end position="406"/>
    </location>
</feature>
<evidence type="ECO:0000313" key="3">
    <source>
        <dbReference type="Proteomes" id="UP001345013"/>
    </source>
</evidence>
<dbReference type="Proteomes" id="UP001345013">
    <property type="component" value="Unassembled WGS sequence"/>
</dbReference>
<sequence length="406" mass="47204">MSDLMMLKDKPASYASPLPPHRQKRTWMIVVALLSLCFILTSPFTHRATYAAHPLYGMNIDWHRYAYSQYATNQHYLCNSLMIFDSLEKQGSKADRMLFYPKTWDLAISSSTDRTSQLLVLARKQYKVKLRPVEMYTLKRQSKDDEETWDASINKLHAWNEGEYDRIIHLDSDITLLQNIDELFFLPLSRGSPIAMPRAYWKLDEPAAQGGGHKLTSLLIVLQPHAKEADALWDMAAGLDNTSYSSLQPNHLFDMELLNTRYFESALTIPHRPYALVTGEFRRPATTNHTRYLGNNDEQWDPHAALQEAKLVHFSDWPLPKPWIMWPNTLMREMQPECEFDTGTSRERGCEDRKVWKGLYDDFRRRRKEVCRLLSVPAPEWPPRPRPRPRQGNEEILQRGDVGGSP</sequence>
<dbReference type="Gene3D" id="3.90.550.10">
    <property type="entry name" value="Spore Coat Polysaccharide Biosynthesis Protein SpsA, Chain A"/>
    <property type="match status" value="1"/>
</dbReference>
<accession>A0ABR0K128</accession>
<dbReference type="InterPro" id="IPR050587">
    <property type="entry name" value="GNT1/Glycosyltrans_8"/>
</dbReference>
<protein>
    <recommendedName>
        <fullName evidence="4">Nucleotide-diphospho-sugar transferase</fullName>
    </recommendedName>
</protein>
<comment type="caution">
    <text evidence="2">The sequence shown here is derived from an EMBL/GenBank/DDBJ whole genome shotgun (WGS) entry which is preliminary data.</text>
</comment>
<proteinExistence type="predicted"/>
<evidence type="ECO:0008006" key="4">
    <source>
        <dbReference type="Google" id="ProtNLM"/>
    </source>
</evidence>
<dbReference type="InterPro" id="IPR029044">
    <property type="entry name" value="Nucleotide-diphossugar_trans"/>
</dbReference>